<accession>A0AAE8M9X3</accession>
<reference evidence="2" key="1">
    <citation type="submission" date="2018-03" db="EMBL/GenBank/DDBJ databases">
        <authorList>
            <person name="Guldener U."/>
        </authorList>
    </citation>
    <scope>NUCLEOTIDE SEQUENCE</scope>
</reference>
<dbReference type="EMBL" id="ONZP01000231">
    <property type="protein sequence ID" value="SPJ78494.1"/>
    <property type="molecule type" value="Genomic_DNA"/>
</dbReference>
<protein>
    <submittedName>
        <fullName evidence="2">Uncharacterized protein</fullName>
    </submittedName>
</protein>
<sequence length="354" mass="38725">MGSKKYSPKLKAQHALSKLQLSRSKRAIFPIELAFRHRYDKKQLLPVDIKAFIHLITRLNRSHLLNLISGPPSNVQKPMEATDVQADFETNWFKIYSDATQIFPAWAAIFLLEVSSQIIADRIAELPPGSPGRDCSVLGSYLKTAFSIEDLAQAFPDPSQPGLYRPNGQPSTEKQRLDLQTETNSCLLPPCKNPSNPITQGAAFALSRFPPTQSFGSSEMVPITRNKDTVHSSLSDTLAEYRPTELNLSEAAGFIITPEEDNTAPQYRPATGLDLFGLGLVGDPSALSSNIFTDLNVENAACFVTPSRTTFEMSLQNNPASGHWGLPVDVKDITSDITFCFNGGSSGNTNGHPD</sequence>
<dbReference type="Proteomes" id="UP001187734">
    <property type="component" value="Unassembled WGS sequence"/>
</dbReference>
<feature type="region of interest" description="Disordered" evidence="1">
    <location>
        <begin position="156"/>
        <end position="175"/>
    </location>
</feature>
<evidence type="ECO:0000256" key="1">
    <source>
        <dbReference type="SAM" id="MobiDB-lite"/>
    </source>
</evidence>
<organism evidence="2 3">
    <name type="scientific">Fusarium torulosum</name>
    <dbReference type="NCBI Taxonomy" id="33205"/>
    <lineage>
        <taxon>Eukaryota</taxon>
        <taxon>Fungi</taxon>
        <taxon>Dikarya</taxon>
        <taxon>Ascomycota</taxon>
        <taxon>Pezizomycotina</taxon>
        <taxon>Sordariomycetes</taxon>
        <taxon>Hypocreomycetidae</taxon>
        <taxon>Hypocreales</taxon>
        <taxon>Nectriaceae</taxon>
        <taxon>Fusarium</taxon>
    </lineage>
</organism>
<proteinExistence type="predicted"/>
<comment type="caution">
    <text evidence="2">The sequence shown here is derived from an EMBL/GenBank/DDBJ whole genome shotgun (WGS) entry which is preliminary data.</text>
</comment>
<evidence type="ECO:0000313" key="3">
    <source>
        <dbReference type="Proteomes" id="UP001187734"/>
    </source>
</evidence>
<dbReference type="AlphaFoldDB" id="A0AAE8M9X3"/>
<gene>
    <name evidence="2" type="ORF">FTOL_06883</name>
</gene>
<name>A0AAE8M9X3_9HYPO</name>
<keyword evidence="3" id="KW-1185">Reference proteome</keyword>
<evidence type="ECO:0000313" key="2">
    <source>
        <dbReference type="EMBL" id="SPJ78494.1"/>
    </source>
</evidence>